<evidence type="ECO:0000313" key="8">
    <source>
        <dbReference type="EMBL" id="KAF2704081.1"/>
    </source>
</evidence>
<gene>
    <name evidence="8" type="ORF">K504DRAFT_495265</name>
</gene>
<dbReference type="GO" id="GO:0016020">
    <property type="term" value="C:membrane"/>
    <property type="evidence" value="ECO:0007669"/>
    <property type="project" value="UniProtKB-SubCell"/>
</dbReference>
<evidence type="ECO:0000313" key="9">
    <source>
        <dbReference type="Proteomes" id="UP000799428"/>
    </source>
</evidence>
<keyword evidence="2 6" id="KW-0812">Transmembrane</keyword>
<feature type="transmembrane region" description="Helical" evidence="6">
    <location>
        <begin position="115"/>
        <end position="135"/>
    </location>
</feature>
<dbReference type="AlphaFoldDB" id="A0A6G1JV36"/>
<feature type="transmembrane region" description="Helical" evidence="6">
    <location>
        <begin position="186"/>
        <end position="210"/>
    </location>
</feature>
<comment type="subcellular location">
    <subcellularLocation>
        <location evidence="1">Membrane</location>
        <topology evidence="1">Multi-pass membrane protein</topology>
    </subcellularLocation>
</comment>
<evidence type="ECO:0000256" key="1">
    <source>
        <dbReference type="ARBA" id="ARBA00004141"/>
    </source>
</evidence>
<keyword evidence="3 6" id="KW-1133">Transmembrane helix</keyword>
<proteinExistence type="inferred from homology"/>
<dbReference type="Pfam" id="PF20684">
    <property type="entry name" value="Fung_rhodopsin"/>
    <property type="match status" value="1"/>
</dbReference>
<accession>A0A6G1JV36</accession>
<feature type="transmembrane region" description="Helical" evidence="6">
    <location>
        <begin position="69"/>
        <end position="95"/>
    </location>
</feature>
<evidence type="ECO:0000256" key="2">
    <source>
        <dbReference type="ARBA" id="ARBA00022692"/>
    </source>
</evidence>
<feature type="transmembrane region" description="Helical" evidence="6">
    <location>
        <begin position="33"/>
        <end position="57"/>
    </location>
</feature>
<feature type="transmembrane region" description="Helical" evidence="6">
    <location>
        <begin position="147"/>
        <end position="166"/>
    </location>
</feature>
<dbReference type="Proteomes" id="UP000799428">
    <property type="component" value="Unassembled WGS sequence"/>
</dbReference>
<evidence type="ECO:0000256" key="6">
    <source>
        <dbReference type="SAM" id="Phobius"/>
    </source>
</evidence>
<keyword evidence="4 6" id="KW-0472">Membrane</keyword>
<dbReference type="OrthoDB" id="5342292at2759"/>
<evidence type="ECO:0000256" key="3">
    <source>
        <dbReference type="ARBA" id="ARBA00022989"/>
    </source>
</evidence>
<feature type="domain" description="Rhodopsin" evidence="7">
    <location>
        <begin position="49"/>
        <end position="285"/>
    </location>
</feature>
<dbReference type="EMBL" id="MU005784">
    <property type="protein sequence ID" value="KAF2704081.1"/>
    <property type="molecule type" value="Genomic_DNA"/>
</dbReference>
<dbReference type="InterPro" id="IPR049326">
    <property type="entry name" value="Rhodopsin_dom_fungi"/>
</dbReference>
<organism evidence="8 9">
    <name type="scientific">Pleomassaria siparia CBS 279.74</name>
    <dbReference type="NCBI Taxonomy" id="1314801"/>
    <lineage>
        <taxon>Eukaryota</taxon>
        <taxon>Fungi</taxon>
        <taxon>Dikarya</taxon>
        <taxon>Ascomycota</taxon>
        <taxon>Pezizomycotina</taxon>
        <taxon>Dothideomycetes</taxon>
        <taxon>Pleosporomycetidae</taxon>
        <taxon>Pleosporales</taxon>
        <taxon>Pleomassariaceae</taxon>
        <taxon>Pleomassaria</taxon>
    </lineage>
</organism>
<comment type="similarity">
    <text evidence="5">Belongs to the SAT4 family.</text>
</comment>
<dbReference type="PANTHER" id="PTHR33048:SF129">
    <property type="entry name" value="INTEGRAL MEMBRANE PROTEIN-RELATED"/>
    <property type="match status" value="1"/>
</dbReference>
<name>A0A6G1JV36_9PLEO</name>
<evidence type="ECO:0000256" key="5">
    <source>
        <dbReference type="ARBA" id="ARBA00038359"/>
    </source>
</evidence>
<feature type="transmembrane region" description="Helical" evidence="6">
    <location>
        <begin position="261"/>
        <end position="281"/>
    </location>
</feature>
<evidence type="ECO:0000259" key="7">
    <source>
        <dbReference type="Pfam" id="PF20684"/>
    </source>
</evidence>
<evidence type="ECO:0000256" key="4">
    <source>
        <dbReference type="ARBA" id="ARBA00023136"/>
    </source>
</evidence>
<feature type="transmembrane region" description="Helical" evidence="6">
    <location>
        <begin position="222"/>
        <end position="241"/>
    </location>
</feature>
<sequence length="328" mass="36529">MNASSQPRGFPGVLPPPHGVTADVNFTQSRWNLITQICCIVGTTLFIFLRCYAKYIVSLEFYLDDWVSIGAWVFSVTYCALSLACGPLGIGIHAWHITPDRFLRLFRIGYVIEVLYGPAAFVTKLAILLLFIRVFHIKKRFVVVVKIIMGILTLYYIAITAVKIFICNPVEKFWNHPIPGTCLNSNLIFISDCIVALITDCVILVAPMPVIWTLQMNTKQKLGSSFALAVGAIACVASIVRLKDSVETKDNLDKSYIFEPILLYSSGEIAIGVICGCIPVIPSLYRYYHKKFTAVSVLDKSSQGQSSNSYNGMVPLQDYSSREYINVP</sequence>
<keyword evidence="9" id="KW-1185">Reference proteome</keyword>
<dbReference type="InterPro" id="IPR052337">
    <property type="entry name" value="SAT4-like"/>
</dbReference>
<dbReference type="PANTHER" id="PTHR33048">
    <property type="entry name" value="PTH11-LIKE INTEGRAL MEMBRANE PROTEIN (AFU_ORTHOLOGUE AFUA_5G11245)"/>
    <property type="match status" value="1"/>
</dbReference>
<reference evidence="8" key="1">
    <citation type="journal article" date="2020" name="Stud. Mycol.">
        <title>101 Dothideomycetes genomes: a test case for predicting lifestyles and emergence of pathogens.</title>
        <authorList>
            <person name="Haridas S."/>
            <person name="Albert R."/>
            <person name="Binder M."/>
            <person name="Bloem J."/>
            <person name="Labutti K."/>
            <person name="Salamov A."/>
            <person name="Andreopoulos B."/>
            <person name="Baker S."/>
            <person name="Barry K."/>
            <person name="Bills G."/>
            <person name="Bluhm B."/>
            <person name="Cannon C."/>
            <person name="Castanera R."/>
            <person name="Culley D."/>
            <person name="Daum C."/>
            <person name="Ezra D."/>
            <person name="Gonzalez J."/>
            <person name="Henrissat B."/>
            <person name="Kuo A."/>
            <person name="Liang C."/>
            <person name="Lipzen A."/>
            <person name="Lutzoni F."/>
            <person name="Magnuson J."/>
            <person name="Mondo S."/>
            <person name="Nolan M."/>
            <person name="Ohm R."/>
            <person name="Pangilinan J."/>
            <person name="Park H.-J."/>
            <person name="Ramirez L."/>
            <person name="Alfaro M."/>
            <person name="Sun H."/>
            <person name="Tritt A."/>
            <person name="Yoshinaga Y."/>
            <person name="Zwiers L.-H."/>
            <person name="Turgeon B."/>
            <person name="Goodwin S."/>
            <person name="Spatafora J."/>
            <person name="Crous P."/>
            <person name="Grigoriev I."/>
        </authorList>
    </citation>
    <scope>NUCLEOTIDE SEQUENCE</scope>
    <source>
        <strain evidence="8">CBS 279.74</strain>
    </source>
</reference>
<protein>
    <recommendedName>
        <fullName evidence="7">Rhodopsin domain-containing protein</fullName>
    </recommendedName>
</protein>